<sequence length="320" mass="34887">MQHDTNNPYKTFLLTSFALIAFAANSVFCRLALGEQQVDAGSFTVIRLLSGSIFLAIFLSVKHFYFNADSSDKKDLPSQLSNSNNGSSQNDNRNNGASKGSWLNAIWLFVYAMTFSYAYIQLDTATGALVLFATVQVTMLLTRVLKGHLLSRAELLGLILAIAGFVYLLAPQVSSPSIVAFALMCISGISWAFYTLAGKKSVDPTSDTIFNFFRTLPFVFLFVLINIDKTFLTLEGVIYAILSGVLASALGYLLWYKALKDLRHNVAAVVQLLVPVLAAIAGFIFLGESVSTVFVISSLIILSGILLVIKNPVLSFTRSQ</sequence>
<evidence type="ECO:0000256" key="2">
    <source>
        <dbReference type="ARBA" id="ARBA00022692"/>
    </source>
</evidence>
<evidence type="ECO:0000259" key="7">
    <source>
        <dbReference type="Pfam" id="PF00892"/>
    </source>
</evidence>
<dbReference type="PANTHER" id="PTHR32322:SF9">
    <property type="entry name" value="AMINO-ACID METABOLITE EFFLUX PUMP-RELATED"/>
    <property type="match status" value="1"/>
</dbReference>
<feature type="transmembrane region" description="Helical" evidence="6">
    <location>
        <begin position="176"/>
        <end position="196"/>
    </location>
</feature>
<dbReference type="Proteomes" id="UP001366060">
    <property type="component" value="Unassembled WGS sequence"/>
</dbReference>
<feature type="transmembrane region" description="Helical" evidence="6">
    <location>
        <begin position="292"/>
        <end position="309"/>
    </location>
</feature>
<organism evidence="8 9">
    <name type="scientific">Psychromonas arctica</name>
    <dbReference type="NCBI Taxonomy" id="168275"/>
    <lineage>
        <taxon>Bacteria</taxon>
        <taxon>Pseudomonadati</taxon>
        <taxon>Pseudomonadota</taxon>
        <taxon>Gammaproteobacteria</taxon>
        <taxon>Alteromonadales</taxon>
        <taxon>Psychromonadaceae</taxon>
        <taxon>Psychromonas</taxon>
    </lineage>
</organism>
<evidence type="ECO:0000256" key="5">
    <source>
        <dbReference type="SAM" id="MobiDB-lite"/>
    </source>
</evidence>
<keyword evidence="4 6" id="KW-0472">Membrane</keyword>
<evidence type="ECO:0000256" key="1">
    <source>
        <dbReference type="ARBA" id="ARBA00004141"/>
    </source>
</evidence>
<evidence type="ECO:0000256" key="4">
    <source>
        <dbReference type="ARBA" id="ARBA00023136"/>
    </source>
</evidence>
<feature type="transmembrane region" description="Helical" evidence="6">
    <location>
        <begin position="208"/>
        <end position="225"/>
    </location>
</feature>
<feature type="transmembrane region" description="Helical" evidence="6">
    <location>
        <begin position="45"/>
        <end position="65"/>
    </location>
</feature>
<reference evidence="8 9" key="1">
    <citation type="submission" date="2024-02" db="EMBL/GenBank/DDBJ databases">
        <title>Bacteria isolated from the canopy kelp, Nereocystis luetkeana.</title>
        <authorList>
            <person name="Pfister C.A."/>
            <person name="Younker I.T."/>
            <person name="Light S.H."/>
        </authorList>
    </citation>
    <scope>NUCLEOTIDE SEQUENCE [LARGE SCALE GENOMIC DNA]</scope>
    <source>
        <strain evidence="8 9">TI.2.07</strain>
    </source>
</reference>
<dbReference type="InterPro" id="IPR037185">
    <property type="entry name" value="EmrE-like"/>
</dbReference>
<dbReference type="PANTHER" id="PTHR32322">
    <property type="entry name" value="INNER MEMBRANE TRANSPORTER"/>
    <property type="match status" value="1"/>
</dbReference>
<protein>
    <submittedName>
        <fullName evidence="8">DMT family transporter</fullName>
    </submittedName>
</protein>
<feature type="transmembrane region" description="Helical" evidence="6">
    <location>
        <begin position="152"/>
        <end position="170"/>
    </location>
</feature>
<comment type="subcellular location">
    <subcellularLocation>
        <location evidence="1">Membrane</location>
        <topology evidence="1">Multi-pass membrane protein</topology>
    </subcellularLocation>
</comment>
<dbReference type="InterPro" id="IPR000620">
    <property type="entry name" value="EamA_dom"/>
</dbReference>
<feature type="transmembrane region" description="Helical" evidence="6">
    <location>
        <begin position="267"/>
        <end position="286"/>
    </location>
</feature>
<feature type="compositionally biased region" description="Low complexity" evidence="5">
    <location>
        <begin position="78"/>
        <end position="95"/>
    </location>
</feature>
<keyword evidence="2 6" id="KW-0812">Transmembrane</keyword>
<gene>
    <name evidence="8" type="ORF">V6255_16195</name>
</gene>
<feature type="transmembrane region" description="Helical" evidence="6">
    <location>
        <begin position="102"/>
        <end position="120"/>
    </location>
</feature>
<feature type="transmembrane region" description="Helical" evidence="6">
    <location>
        <begin position="237"/>
        <end position="255"/>
    </location>
</feature>
<keyword evidence="9" id="KW-1185">Reference proteome</keyword>
<feature type="transmembrane region" description="Helical" evidence="6">
    <location>
        <begin position="126"/>
        <end position="145"/>
    </location>
</feature>
<feature type="domain" description="EamA" evidence="7">
    <location>
        <begin position="182"/>
        <end position="309"/>
    </location>
</feature>
<evidence type="ECO:0000313" key="8">
    <source>
        <dbReference type="EMBL" id="MEL0660677.1"/>
    </source>
</evidence>
<dbReference type="Pfam" id="PF00892">
    <property type="entry name" value="EamA"/>
    <property type="match status" value="1"/>
</dbReference>
<dbReference type="InterPro" id="IPR050638">
    <property type="entry name" value="AA-Vitamin_Transporters"/>
</dbReference>
<name>A0ABU9HFJ5_9GAMM</name>
<comment type="caution">
    <text evidence="8">The sequence shown here is derived from an EMBL/GenBank/DDBJ whole genome shotgun (WGS) entry which is preliminary data.</text>
</comment>
<feature type="transmembrane region" description="Helical" evidence="6">
    <location>
        <begin position="12"/>
        <end position="33"/>
    </location>
</feature>
<feature type="region of interest" description="Disordered" evidence="5">
    <location>
        <begin position="72"/>
        <end position="95"/>
    </location>
</feature>
<keyword evidence="3 6" id="KW-1133">Transmembrane helix</keyword>
<accession>A0ABU9HFJ5</accession>
<dbReference type="RefSeq" id="WP_341629083.1">
    <property type="nucleotide sequence ID" value="NZ_JBAKBA010000051.1"/>
</dbReference>
<proteinExistence type="predicted"/>
<dbReference type="EMBL" id="JBAKBA010000051">
    <property type="protein sequence ID" value="MEL0660677.1"/>
    <property type="molecule type" value="Genomic_DNA"/>
</dbReference>
<evidence type="ECO:0000256" key="6">
    <source>
        <dbReference type="SAM" id="Phobius"/>
    </source>
</evidence>
<evidence type="ECO:0000313" key="9">
    <source>
        <dbReference type="Proteomes" id="UP001366060"/>
    </source>
</evidence>
<evidence type="ECO:0000256" key="3">
    <source>
        <dbReference type="ARBA" id="ARBA00022989"/>
    </source>
</evidence>
<dbReference type="SUPFAM" id="SSF103481">
    <property type="entry name" value="Multidrug resistance efflux transporter EmrE"/>
    <property type="match status" value="1"/>
</dbReference>